<organism evidence="2 3">
    <name type="scientific">Trypanosoma theileri</name>
    <dbReference type="NCBI Taxonomy" id="67003"/>
    <lineage>
        <taxon>Eukaryota</taxon>
        <taxon>Discoba</taxon>
        <taxon>Euglenozoa</taxon>
        <taxon>Kinetoplastea</taxon>
        <taxon>Metakinetoplastina</taxon>
        <taxon>Trypanosomatida</taxon>
        <taxon>Trypanosomatidae</taxon>
        <taxon>Trypanosoma</taxon>
    </lineage>
</organism>
<name>A0A1X0NRP9_9TRYP</name>
<keyword evidence="3" id="KW-1185">Reference proteome</keyword>
<dbReference type="EMBL" id="NBCO01000022">
    <property type="protein sequence ID" value="ORC87385.1"/>
    <property type="molecule type" value="Genomic_DNA"/>
</dbReference>
<dbReference type="Proteomes" id="UP000192257">
    <property type="component" value="Unassembled WGS sequence"/>
</dbReference>
<evidence type="ECO:0000256" key="1">
    <source>
        <dbReference type="SAM" id="SignalP"/>
    </source>
</evidence>
<reference evidence="2 3" key="1">
    <citation type="submission" date="2017-03" db="EMBL/GenBank/DDBJ databases">
        <title>An alternative strategy for trypanosome survival in the mammalian bloodstream revealed through genome and transcriptome analysis of the ubiquitous bovine parasite Trypanosoma (Megatrypanum) theileri.</title>
        <authorList>
            <person name="Kelly S."/>
            <person name="Ivens A."/>
            <person name="Mott A."/>
            <person name="O'Neill E."/>
            <person name="Emms D."/>
            <person name="Macleod O."/>
            <person name="Voorheis P."/>
            <person name="Matthews J."/>
            <person name="Matthews K."/>
            <person name="Carrington M."/>
        </authorList>
    </citation>
    <scope>NUCLEOTIDE SEQUENCE [LARGE SCALE GENOMIC DNA]</scope>
    <source>
        <strain evidence="2">Edinburgh</strain>
    </source>
</reference>
<feature type="signal peptide" evidence="1">
    <location>
        <begin position="1"/>
        <end position="19"/>
    </location>
</feature>
<proteinExistence type="predicted"/>
<dbReference type="GeneID" id="39987011"/>
<dbReference type="OrthoDB" id="258431at2759"/>
<dbReference type="AlphaFoldDB" id="A0A1X0NRP9"/>
<accession>A0A1X0NRP9</accession>
<comment type="caution">
    <text evidence="2">The sequence shown here is derived from an EMBL/GenBank/DDBJ whole genome shotgun (WGS) entry which is preliminary data.</text>
</comment>
<keyword evidence="1" id="KW-0732">Signal</keyword>
<sequence>MWLFRISCTFIVLLAFVLAVIPEQDTLLGLVPESYTFDALRRKFGGSRDLNHTGTRKLYHSLLHGINEYMKRSKNESGVKERALSCNSLRWTARLYARSRDGTYVFPRVTDWVLQLRDSYVYGFRYLPHSVLDDIYRSLRGDFSFSSTTLVIQQIKGCLFPSADRAGCPSYIFLRQIRGKSDDDVLSSCVKTNSNYDSV</sequence>
<dbReference type="VEuPathDB" id="TriTrypDB:TM35_000221840"/>
<protein>
    <submittedName>
        <fullName evidence="2">Uncharacterized protein</fullName>
    </submittedName>
</protein>
<evidence type="ECO:0000313" key="3">
    <source>
        <dbReference type="Proteomes" id="UP000192257"/>
    </source>
</evidence>
<gene>
    <name evidence="2" type="ORF">TM35_000221840</name>
</gene>
<dbReference type="RefSeq" id="XP_028881451.1">
    <property type="nucleotide sequence ID" value="XM_029027231.1"/>
</dbReference>
<evidence type="ECO:0000313" key="2">
    <source>
        <dbReference type="EMBL" id="ORC87385.1"/>
    </source>
</evidence>
<feature type="chain" id="PRO_5012755329" evidence="1">
    <location>
        <begin position="20"/>
        <end position="199"/>
    </location>
</feature>